<dbReference type="Proteomes" id="UP001196980">
    <property type="component" value="Unassembled WGS sequence"/>
</dbReference>
<keyword evidence="2" id="KW-1185">Reference proteome</keyword>
<comment type="caution">
    <text evidence="1">The sequence shown here is derived from an EMBL/GenBank/DDBJ whole genome shotgun (WGS) entry which is preliminary data.</text>
</comment>
<protein>
    <submittedName>
        <fullName evidence="1">Uncharacterized protein</fullName>
    </submittedName>
</protein>
<proteinExistence type="predicted"/>
<reference evidence="1 2" key="1">
    <citation type="journal article" date="2020" name="J Geophys Res Biogeosci">
        <title>Magnetotaxis as an Adaptation to Enable Bacterial Shuttling of Microbial Sulfur and Sulfur Cycling Across Aquatic Oxic#Anoxic Interfaces.</title>
        <authorList>
            <person name="Li J."/>
            <person name="Liu P."/>
            <person name="Wang J."/>
            <person name="Roberts A.P."/>
            <person name="Pan Y."/>
        </authorList>
    </citation>
    <scope>NUCLEOTIDE SEQUENCE [LARGE SCALE GENOMIC DNA]</scope>
    <source>
        <strain evidence="1 2">MYR-1_YQ</strain>
    </source>
</reference>
<name>A0ABS6S217_9BACT</name>
<evidence type="ECO:0000313" key="1">
    <source>
        <dbReference type="EMBL" id="MBV6342443.1"/>
    </source>
</evidence>
<sequence>MPNLECILQRKVESISTAGDGCDDGSMVLHKLRLGFDDGTVLTITARNAKRFRVAPCLDAKLTKEDS</sequence>
<evidence type="ECO:0000313" key="2">
    <source>
        <dbReference type="Proteomes" id="UP001196980"/>
    </source>
</evidence>
<dbReference type="EMBL" id="JABXWD010000257">
    <property type="protein sequence ID" value="MBV6342443.1"/>
    <property type="molecule type" value="Genomic_DNA"/>
</dbReference>
<gene>
    <name evidence="1" type="ORF">HWQ67_12690</name>
</gene>
<dbReference type="RefSeq" id="WP_218253062.1">
    <property type="nucleotide sequence ID" value="NZ_JABXWD010000257.1"/>
</dbReference>
<accession>A0ABS6S217</accession>
<organism evidence="1 2">
    <name type="scientific">Candidatus Magnetobacterium casense</name>
    <dbReference type="NCBI Taxonomy" id="1455061"/>
    <lineage>
        <taxon>Bacteria</taxon>
        <taxon>Pseudomonadati</taxon>
        <taxon>Nitrospirota</taxon>
        <taxon>Thermodesulfovibrionia</taxon>
        <taxon>Thermodesulfovibrionales</taxon>
        <taxon>Candidatus Magnetobacteriaceae</taxon>
        <taxon>Candidatus Magnetobacterium</taxon>
    </lineage>
</organism>